<dbReference type="PANTHER" id="PTHR12791">
    <property type="entry name" value="GOLGI SNARE BET1-RELATED"/>
    <property type="match status" value="1"/>
</dbReference>
<dbReference type="Gene3D" id="1.20.5.110">
    <property type="match status" value="1"/>
</dbReference>
<sequence length="392" mass="42910">MGKFSPWLGCSFPSTAAYYRKDQQDLEERMRRAGLGKKRAEIRSSGAPRTGRAGRGDAEGNRTSLMSLEFGPESRMYGGVFGGGANFMDRVSAIEEKCEGVPPGNYGNYGYANSGYSACEEENERLTESLRSKVTAIKSLSIEIGHEVKHQNKLLAEMGQEQMPLNQAQAAAEPRKAISYSSSLTTIHMRSFSACWTQADQKPKGLETHSSCRPGSLSVSYNPGLTNWVFPTRASKDARAEKLQVTKVSSSSCSTEIDVESSGSSLLFTQSGAKTLGSRAGFPLIRKEGHVGLLKLNLRTVNCTKNVTSGTLKQYFVLFNHFHLCFCKKIALGSFIHSTSPTGDDNGLEIPDDDDDDEELGEKKEAKVLLLEHNTLYSHQASSLQTLMCSKR</sequence>
<keyword evidence="4" id="KW-0653">Protein transport</keyword>
<evidence type="ECO:0000256" key="2">
    <source>
        <dbReference type="ARBA" id="ARBA00022448"/>
    </source>
</evidence>
<comment type="subcellular location">
    <subcellularLocation>
        <location evidence="9">Endomembrane system</location>
        <topology evidence="9">Single-pass type IV membrane protein</topology>
    </subcellularLocation>
    <subcellularLocation>
        <location evidence="1">Golgi apparatus membrane</location>
    </subcellularLocation>
</comment>
<reference evidence="12" key="1">
    <citation type="journal article" date="2010" name="Nature">
        <title>The sequence and de novo assembly of the giant panda genome.</title>
        <authorList>
            <person name="Li R."/>
            <person name="Fan W."/>
            <person name="Tian G."/>
            <person name="Zhu H."/>
            <person name="He L."/>
            <person name="Cai J."/>
            <person name="Huang Q."/>
            <person name="Cai Q."/>
            <person name="Li B."/>
            <person name="Bai Y."/>
            <person name="Zhang Z."/>
            <person name="Zhang Y."/>
            <person name="Wang W."/>
            <person name="Li J."/>
            <person name="Wei F."/>
            <person name="Li H."/>
            <person name="Jian M."/>
            <person name="Li J."/>
            <person name="Zhang Z."/>
            <person name="Nielsen R."/>
            <person name="Li D."/>
            <person name="Gu W."/>
            <person name="Yang Z."/>
            <person name="Xuan Z."/>
            <person name="Ryder O.A."/>
            <person name="Leung F.C."/>
            <person name="Zhou Y."/>
            <person name="Cao J."/>
            <person name="Sun X."/>
            <person name="Fu Y."/>
            <person name="Fang X."/>
            <person name="Guo X."/>
            <person name="Wang B."/>
            <person name="Hou R."/>
            <person name="Shen F."/>
            <person name="Mu B."/>
            <person name="Ni P."/>
            <person name="Lin R."/>
            <person name="Qian W."/>
            <person name="Wang G."/>
            <person name="Yu C."/>
            <person name="Nie W."/>
            <person name="Wang J."/>
            <person name="Wu Z."/>
            <person name="Liang H."/>
            <person name="Min J."/>
            <person name="Wu Q."/>
            <person name="Cheng S."/>
            <person name="Ruan J."/>
            <person name="Wang M."/>
            <person name="Shi Z."/>
            <person name="Wen M."/>
            <person name="Liu B."/>
            <person name="Ren X."/>
            <person name="Zheng H."/>
            <person name="Dong D."/>
            <person name="Cook K."/>
            <person name="Shan G."/>
            <person name="Zhang H."/>
            <person name="Kosiol C."/>
            <person name="Xie X."/>
            <person name="Lu Z."/>
            <person name="Zheng H."/>
            <person name="Li Y."/>
            <person name="Steiner C.C."/>
            <person name="Lam T.T."/>
            <person name="Lin S."/>
            <person name="Zhang Q."/>
            <person name="Li G."/>
            <person name="Tian J."/>
            <person name="Gong T."/>
            <person name="Liu H."/>
            <person name="Zhang D."/>
            <person name="Fang L."/>
            <person name="Ye C."/>
            <person name="Zhang J."/>
            <person name="Hu W."/>
            <person name="Xu A."/>
            <person name="Ren Y."/>
            <person name="Zhang G."/>
            <person name="Bruford M.W."/>
            <person name="Li Q."/>
            <person name="Ma L."/>
            <person name="Guo Y."/>
            <person name="An N."/>
            <person name="Hu Y."/>
            <person name="Zheng Y."/>
            <person name="Shi Y."/>
            <person name="Li Z."/>
            <person name="Liu Q."/>
            <person name="Chen Y."/>
            <person name="Zhao J."/>
            <person name="Qu N."/>
            <person name="Zhao S."/>
            <person name="Tian F."/>
            <person name="Wang X."/>
            <person name="Wang H."/>
            <person name="Xu L."/>
            <person name="Liu X."/>
            <person name="Vinar T."/>
            <person name="Wang Y."/>
            <person name="Lam T.W."/>
            <person name="Yiu S.M."/>
            <person name="Liu S."/>
            <person name="Zhang H."/>
            <person name="Li D."/>
            <person name="Huang Y."/>
            <person name="Wang X."/>
            <person name="Yang G."/>
            <person name="Jiang Z."/>
            <person name="Wang J."/>
            <person name="Qin N."/>
            <person name="Li L."/>
            <person name="Li J."/>
            <person name="Bolund L."/>
            <person name="Kristiansen K."/>
            <person name="Wong G.K."/>
            <person name="Olson M."/>
            <person name="Zhang X."/>
            <person name="Li S."/>
            <person name="Yang H."/>
            <person name="Wang J."/>
            <person name="Wang J."/>
        </authorList>
    </citation>
    <scope>NUCLEOTIDE SEQUENCE [LARGE SCALE GENOMIC DNA]</scope>
</reference>
<evidence type="ECO:0000256" key="3">
    <source>
        <dbReference type="ARBA" id="ARBA00022692"/>
    </source>
</evidence>
<feature type="region of interest" description="Disordered" evidence="10">
    <location>
        <begin position="31"/>
        <end position="63"/>
    </location>
</feature>
<dbReference type="GO" id="GO:0015031">
    <property type="term" value="P:protein transport"/>
    <property type="evidence" value="ECO:0007669"/>
    <property type="project" value="UniProtKB-KW"/>
</dbReference>
<evidence type="ECO:0000256" key="4">
    <source>
        <dbReference type="ARBA" id="ARBA00022927"/>
    </source>
</evidence>
<dbReference type="InterPro" id="IPR039899">
    <property type="entry name" value="BET1_SNARE"/>
</dbReference>
<keyword evidence="5" id="KW-1133">Transmembrane helix</keyword>
<protein>
    <recommendedName>
        <fullName evidence="11">t-SNARE coiled-coil homology domain-containing protein</fullName>
    </recommendedName>
</protein>
<evidence type="ECO:0000256" key="8">
    <source>
        <dbReference type="ARBA" id="ARBA00023136"/>
    </source>
</evidence>
<evidence type="ECO:0000256" key="9">
    <source>
        <dbReference type="ARBA" id="ARBA00046280"/>
    </source>
</evidence>
<evidence type="ECO:0000313" key="12">
    <source>
        <dbReference type="EMBL" id="EFB18515.1"/>
    </source>
</evidence>
<dbReference type="AlphaFoldDB" id="D2H8U9"/>
<name>D2H8U9_AILME</name>
<dbReference type="InterPro" id="IPR000727">
    <property type="entry name" value="T_SNARE_dom"/>
</dbReference>
<keyword evidence="7" id="KW-0175">Coiled coil</keyword>
<dbReference type="CDD" id="cd15853">
    <property type="entry name" value="SNARE_Bet1"/>
    <property type="match status" value="1"/>
</dbReference>
<evidence type="ECO:0000256" key="10">
    <source>
        <dbReference type="SAM" id="MobiDB-lite"/>
    </source>
</evidence>
<gene>
    <name evidence="12" type="ORF">PANDA_006701</name>
</gene>
<organism evidence="12">
    <name type="scientific">Ailuropoda melanoleuca</name>
    <name type="common">Giant panda</name>
    <dbReference type="NCBI Taxonomy" id="9646"/>
    <lineage>
        <taxon>Eukaryota</taxon>
        <taxon>Metazoa</taxon>
        <taxon>Chordata</taxon>
        <taxon>Craniata</taxon>
        <taxon>Vertebrata</taxon>
        <taxon>Euteleostomi</taxon>
        <taxon>Mammalia</taxon>
        <taxon>Eutheria</taxon>
        <taxon>Laurasiatheria</taxon>
        <taxon>Carnivora</taxon>
        <taxon>Caniformia</taxon>
        <taxon>Ursidae</taxon>
        <taxon>Ailuropoda</taxon>
    </lineage>
</organism>
<proteinExistence type="predicted"/>
<keyword evidence="2" id="KW-0813">Transport</keyword>
<evidence type="ECO:0000256" key="7">
    <source>
        <dbReference type="ARBA" id="ARBA00023054"/>
    </source>
</evidence>
<evidence type="ECO:0000256" key="6">
    <source>
        <dbReference type="ARBA" id="ARBA00023034"/>
    </source>
</evidence>
<evidence type="ECO:0000256" key="5">
    <source>
        <dbReference type="ARBA" id="ARBA00022989"/>
    </source>
</evidence>
<evidence type="ECO:0000259" key="11">
    <source>
        <dbReference type="PROSITE" id="PS50192"/>
    </source>
</evidence>
<keyword evidence="6" id="KW-0333">Golgi apparatus</keyword>
<dbReference type="InParanoid" id="D2H8U9"/>
<dbReference type="GO" id="GO:0000139">
    <property type="term" value="C:Golgi membrane"/>
    <property type="evidence" value="ECO:0007669"/>
    <property type="project" value="UniProtKB-SubCell"/>
</dbReference>
<dbReference type="PROSITE" id="PS50192">
    <property type="entry name" value="T_SNARE"/>
    <property type="match status" value="1"/>
</dbReference>
<feature type="domain" description="T-SNARE coiled-coil homology" evidence="11">
    <location>
        <begin position="117"/>
        <end position="158"/>
    </location>
</feature>
<keyword evidence="3" id="KW-0812">Transmembrane</keyword>
<dbReference type="SUPFAM" id="SSF58038">
    <property type="entry name" value="SNARE fusion complex"/>
    <property type="match status" value="1"/>
</dbReference>
<accession>D2H8U9</accession>
<dbReference type="EMBL" id="GL192585">
    <property type="protein sequence ID" value="EFB18515.1"/>
    <property type="molecule type" value="Genomic_DNA"/>
</dbReference>
<keyword evidence="8" id="KW-0472">Membrane</keyword>
<evidence type="ECO:0000256" key="1">
    <source>
        <dbReference type="ARBA" id="ARBA00004394"/>
    </source>
</evidence>